<evidence type="ECO:0000256" key="1">
    <source>
        <dbReference type="ARBA" id="ARBA00022705"/>
    </source>
</evidence>
<dbReference type="AlphaFoldDB" id="A0A0F9PQA3"/>
<dbReference type="EMBL" id="LAZR01002138">
    <property type="protein sequence ID" value="KKN33955.1"/>
    <property type="molecule type" value="Genomic_DNA"/>
</dbReference>
<reference evidence="3" key="1">
    <citation type="journal article" date="2015" name="Nature">
        <title>Complex archaea that bridge the gap between prokaryotes and eukaryotes.</title>
        <authorList>
            <person name="Spang A."/>
            <person name="Saw J.H."/>
            <person name="Jorgensen S.L."/>
            <person name="Zaremba-Niedzwiedzka K."/>
            <person name="Martijn J."/>
            <person name="Lind A.E."/>
            <person name="van Eijk R."/>
            <person name="Schleper C."/>
            <person name="Guy L."/>
            <person name="Ettema T.J."/>
        </authorList>
    </citation>
    <scope>NUCLEOTIDE SEQUENCE</scope>
</reference>
<sequence length="504" mass="58225">MNAPTVQRGDFHNFDPDPQPSGELRRRLYTLRRELSVLQRDRVRACGFCKTGREVELVLDAHGKAQYRGTQHCSCVWECPVCQMLIKSRRRQEVETVVQEWGAECCVMLTLTIRHGAGDNLRMLRKDLQRAYAAFARGNPWLRFMHRQGVEESIRSMELTYSKRNGWHPHLHIVWFLRDELKPCDIFETDSGPRWWLPADELGHRGEIEWLRARWRTMVERFVGAKHVPNDHGLAFSPICYVDEHGELHSGEKYIQKLGLELADPGTKSGHRGSRTPLEIAWDYVTHRVPRDAALWRMYSRSMRGSKQITWSKGFKRRMGVHDTSDTEIVAELEEAQPTDRRLGVFTSELWESLRMRFVNGMPGPYYVLQCVTEGGPSVAAAAVAKVGRSTDVREKIRRTLAEPLLEWLPEWTGPPDDRHGPVRHRVCPGCGSTTEDGRSGCVDHRLCEPFSSQWSRYERGALWLESSLGERRCPDCKRWEDVAPSNHCRNNDHRTIHQQEKTG</sequence>
<dbReference type="InterPro" id="IPR000989">
    <property type="entry name" value="Rep"/>
</dbReference>
<dbReference type="GO" id="GO:0003677">
    <property type="term" value="F:DNA binding"/>
    <property type="evidence" value="ECO:0007669"/>
    <property type="project" value="InterPro"/>
</dbReference>
<dbReference type="Pfam" id="PF01446">
    <property type="entry name" value="Rep_1"/>
    <property type="match status" value="1"/>
</dbReference>
<name>A0A0F9PQA3_9ZZZZ</name>
<protein>
    <recommendedName>
        <fullName evidence="4">Replication protein</fullName>
    </recommendedName>
</protein>
<proteinExistence type="predicted"/>
<evidence type="ECO:0008006" key="4">
    <source>
        <dbReference type="Google" id="ProtNLM"/>
    </source>
</evidence>
<dbReference type="GO" id="GO:0006260">
    <property type="term" value="P:DNA replication"/>
    <property type="evidence" value="ECO:0007669"/>
    <property type="project" value="UniProtKB-KW"/>
</dbReference>
<keyword evidence="1" id="KW-0235">DNA replication</keyword>
<organism evidence="3">
    <name type="scientific">marine sediment metagenome</name>
    <dbReference type="NCBI Taxonomy" id="412755"/>
    <lineage>
        <taxon>unclassified sequences</taxon>
        <taxon>metagenomes</taxon>
        <taxon>ecological metagenomes</taxon>
    </lineage>
</organism>
<feature type="region of interest" description="Disordered" evidence="2">
    <location>
        <begin position="1"/>
        <end position="23"/>
    </location>
</feature>
<comment type="caution">
    <text evidence="3">The sequence shown here is derived from an EMBL/GenBank/DDBJ whole genome shotgun (WGS) entry which is preliminary data.</text>
</comment>
<evidence type="ECO:0000313" key="3">
    <source>
        <dbReference type="EMBL" id="KKN33955.1"/>
    </source>
</evidence>
<evidence type="ECO:0000256" key="2">
    <source>
        <dbReference type="SAM" id="MobiDB-lite"/>
    </source>
</evidence>
<accession>A0A0F9PQA3</accession>
<gene>
    <name evidence="3" type="ORF">LCGC14_0798730</name>
</gene>